<comment type="caution">
    <text evidence="7">The sequence shown here is derived from an EMBL/GenBank/DDBJ whole genome shotgun (WGS) entry which is preliminary data.</text>
</comment>
<keyword evidence="5 7" id="KW-0378">Hydrolase</keyword>
<dbReference type="SUPFAM" id="SSF51445">
    <property type="entry name" value="(Trans)glycosidases"/>
    <property type="match status" value="1"/>
</dbReference>
<feature type="compositionally biased region" description="Pro residues" evidence="6">
    <location>
        <begin position="362"/>
        <end position="379"/>
    </location>
</feature>
<proteinExistence type="inferred from homology"/>
<evidence type="ECO:0000256" key="3">
    <source>
        <dbReference type="ARBA" id="ARBA00008773"/>
    </source>
</evidence>
<feature type="region of interest" description="Disordered" evidence="6">
    <location>
        <begin position="312"/>
        <end position="334"/>
    </location>
</feature>
<evidence type="ECO:0000256" key="1">
    <source>
        <dbReference type="ARBA" id="ARBA00000382"/>
    </source>
</evidence>
<dbReference type="InterPro" id="IPR017853">
    <property type="entry name" value="GH"/>
</dbReference>
<feature type="compositionally biased region" description="Low complexity" evidence="6">
    <location>
        <begin position="380"/>
        <end position="390"/>
    </location>
</feature>
<dbReference type="EMBL" id="JAADJZ010000005">
    <property type="protein sequence ID" value="KAF2875254.1"/>
    <property type="molecule type" value="Genomic_DNA"/>
</dbReference>
<dbReference type="GO" id="GO:0009986">
    <property type="term" value="C:cell surface"/>
    <property type="evidence" value="ECO:0007669"/>
    <property type="project" value="TreeGrafter"/>
</dbReference>
<dbReference type="GO" id="GO:0042973">
    <property type="term" value="F:glucan endo-1,3-beta-D-glucosidase activity"/>
    <property type="evidence" value="ECO:0007669"/>
    <property type="project" value="UniProtKB-EC"/>
</dbReference>
<reference evidence="7 8" key="1">
    <citation type="submission" date="2020-01" db="EMBL/GenBank/DDBJ databases">
        <authorList>
            <consortium name="DOE Joint Genome Institute"/>
            <person name="Haridas S."/>
            <person name="Albert R."/>
            <person name="Binder M."/>
            <person name="Bloem J."/>
            <person name="Labutti K."/>
            <person name="Salamov A."/>
            <person name="Andreopoulos B."/>
            <person name="Baker S.E."/>
            <person name="Barry K."/>
            <person name="Bills G."/>
            <person name="Bluhm B.H."/>
            <person name="Cannon C."/>
            <person name="Castanera R."/>
            <person name="Culley D.E."/>
            <person name="Daum C."/>
            <person name="Ezra D."/>
            <person name="Gonzalez J.B."/>
            <person name="Henrissat B."/>
            <person name="Kuo A."/>
            <person name="Liang C."/>
            <person name="Lipzen A."/>
            <person name="Lutzoni F."/>
            <person name="Magnuson J."/>
            <person name="Mondo S."/>
            <person name="Nolan M."/>
            <person name="Ohm R."/>
            <person name="Pangilinan J."/>
            <person name="Park H.-J.H."/>
            <person name="Ramirez L."/>
            <person name="Alfaro M."/>
            <person name="Sun H."/>
            <person name="Tritt A."/>
            <person name="Yoshinaga Y."/>
            <person name="Zwiers L.-H.L."/>
            <person name="Turgeon B.G."/>
            <person name="Goodwin S.B."/>
            <person name="Spatafora J.W."/>
            <person name="Crous P.W."/>
            <person name="Grigoriev I.V."/>
        </authorList>
    </citation>
    <scope>NUCLEOTIDE SEQUENCE [LARGE SCALE GENOMIC DNA]</scope>
    <source>
        <strain evidence="7 8">CBS 611.86</strain>
    </source>
</reference>
<gene>
    <name evidence="7" type="ORF">BDV95DRAFT_564661</name>
</gene>
<dbReference type="GO" id="GO:0005576">
    <property type="term" value="C:extracellular region"/>
    <property type="evidence" value="ECO:0007669"/>
    <property type="project" value="TreeGrafter"/>
</dbReference>
<feature type="region of interest" description="Disordered" evidence="6">
    <location>
        <begin position="350"/>
        <end position="409"/>
    </location>
</feature>
<dbReference type="GO" id="GO:0071555">
    <property type="term" value="P:cell wall organization"/>
    <property type="evidence" value="ECO:0007669"/>
    <property type="project" value="TreeGrafter"/>
</dbReference>
<sequence>MVVAIFPTPGIVLVLSAGGRRKRAFELQSGFSFNYGAFWSEPANPKSKADFVRQFKLAQSLDTPVPFNSARLFTSVQQGTTNEPIAAFDAAVETNTSVLLGFWISPTTQNDALLQNELTALDKAFKKHGQSLGDLVIGLSVGSEDVYRFEEKKEPGGVAADTVVENLALVRKTIAESSYAQFMKDKPIGHVDTTKHAAVKGAHFIGMNAYPYWNKDPIDEARKSFSGSLDSLKSRVGSTEIWLTELGWPFSGPTLGTAAANPESMQRYWKEVGCSFFGKVNTFWFQLEKDTNSGEEQDWGLLDSASQKPRIKDLSCPADSLSPPNASSGAPPESTFKTVVVSSALNTPPALSVDKASNAPPASSPPPPASSPAPPPPLQSPTLSASSASSAPPPPPPPPSSPPASNVPEITAALPLPTTTTPPTLETPLAKPAGKAVTIIQCVIISRVNGAYVPIATTTPLSNGKCPLLPPLPPLQSPRSTSRPPLAHPTIPAPTTTSRPCISPFCISHPAKPTTPPTFTTTSRPCISPFCISHSRSAKPRPTMTLCISPLCVPAAPSIPSIAPAPSKKPTTLCISPLCVPVRTRG</sequence>
<dbReference type="GO" id="GO:0009277">
    <property type="term" value="C:fungal-type cell wall"/>
    <property type="evidence" value="ECO:0007669"/>
    <property type="project" value="TreeGrafter"/>
</dbReference>
<dbReference type="AlphaFoldDB" id="A0A7C8IB56"/>
<keyword evidence="8" id="KW-1185">Reference proteome</keyword>
<comment type="catalytic activity">
    <reaction evidence="1">
        <text>Hydrolysis of (1-&gt;3)-beta-D-glucosidic linkages in (1-&gt;3)-beta-D-glucans.</text>
        <dbReference type="EC" id="3.2.1.39"/>
    </reaction>
</comment>
<organism evidence="7 8">
    <name type="scientific">Massariosphaeria phaeospora</name>
    <dbReference type="NCBI Taxonomy" id="100035"/>
    <lineage>
        <taxon>Eukaryota</taxon>
        <taxon>Fungi</taxon>
        <taxon>Dikarya</taxon>
        <taxon>Ascomycota</taxon>
        <taxon>Pezizomycotina</taxon>
        <taxon>Dothideomycetes</taxon>
        <taxon>Pleosporomycetidae</taxon>
        <taxon>Pleosporales</taxon>
        <taxon>Pleosporales incertae sedis</taxon>
        <taxon>Massariosphaeria</taxon>
    </lineage>
</organism>
<dbReference type="InterPro" id="IPR050732">
    <property type="entry name" value="Beta-glucan_modifiers"/>
</dbReference>
<feature type="region of interest" description="Disordered" evidence="6">
    <location>
        <begin position="477"/>
        <end position="496"/>
    </location>
</feature>
<dbReference type="PANTHER" id="PTHR16631">
    <property type="entry name" value="GLUCAN 1,3-BETA-GLUCOSIDASE"/>
    <property type="match status" value="1"/>
</dbReference>
<protein>
    <recommendedName>
        <fullName evidence="4">glucan endo-1,3-beta-D-glucosidase</fullName>
        <ecNumber evidence="4">3.2.1.39</ecNumber>
    </recommendedName>
</protein>
<comment type="subcellular location">
    <subcellularLocation>
        <location evidence="2">Cell envelope</location>
    </subcellularLocation>
</comment>
<feature type="compositionally biased region" description="Pro residues" evidence="6">
    <location>
        <begin position="391"/>
        <end position="402"/>
    </location>
</feature>
<evidence type="ECO:0000256" key="2">
    <source>
        <dbReference type="ARBA" id="ARBA00004196"/>
    </source>
</evidence>
<comment type="similarity">
    <text evidence="3">Belongs to the glycosyl hydrolase 17 family.</text>
</comment>
<evidence type="ECO:0000313" key="7">
    <source>
        <dbReference type="EMBL" id="KAF2875254.1"/>
    </source>
</evidence>
<dbReference type="OrthoDB" id="77201at2759"/>
<dbReference type="Gene3D" id="3.20.20.80">
    <property type="entry name" value="Glycosidases"/>
    <property type="match status" value="1"/>
</dbReference>
<dbReference type="EC" id="3.2.1.39" evidence="4"/>
<evidence type="ECO:0000256" key="6">
    <source>
        <dbReference type="SAM" id="MobiDB-lite"/>
    </source>
</evidence>
<evidence type="ECO:0000256" key="5">
    <source>
        <dbReference type="ARBA" id="ARBA00022801"/>
    </source>
</evidence>
<dbReference type="Proteomes" id="UP000481861">
    <property type="component" value="Unassembled WGS sequence"/>
</dbReference>
<accession>A0A7C8IB56</accession>
<name>A0A7C8IB56_9PLEO</name>
<evidence type="ECO:0000256" key="4">
    <source>
        <dbReference type="ARBA" id="ARBA00012780"/>
    </source>
</evidence>
<dbReference type="PANTHER" id="PTHR16631:SF13">
    <property type="entry name" value="GLUCAN ENDO-1,3-BETA-GLUCOSIDASE EGLC-RELATED"/>
    <property type="match status" value="1"/>
</dbReference>
<evidence type="ECO:0000313" key="8">
    <source>
        <dbReference type="Proteomes" id="UP000481861"/>
    </source>
</evidence>